<keyword evidence="2" id="KW-0732">Signal</keyword>
<reference evidence="3 4" key="1">
    <citation type="submission" date="2017-06" db="EMBL/GenBank/DDBJ databases">
        <authorList>
            <person name="Kim H.J."/>
            <person name="Triplett B.A."/>
        </authorList>
    </citation>
    <scope>NUCLEOTIDE SEQUENCE [LARGE SCALE GENOMIC DNA]</scope>
    <source>
        <strain evidence="3 4">DSM 14713</strain>
    </source>
</reference>
<dbReference type="RefSeq" id="WP_095977361.1">
    <property type="nucleotide sequence ID" value="NZ_CP022163.1"/>
</dbReference>
<evidence type="ECO:0000313" key="3">
    <source>
        <dbReference type="EMBL" id="ATB28699.1"/>
    </source>
</evidence>
<gene>
    <name evidence="3" type="ORF">MEBOL_002148</name>
</gene>
<evidence type="ECO:0008006" key="5">
    <source>
        <dbReference type="Google" id="ProtNLM"/>
    </source>
</evidence>
<feature type="signal peptide" evidence="2">
    <location>
        <begin position="1"/>
        <end position="22"/>
    </location>
</feature>
<protein>
    <recommendedName>
        <fullName evidence="5">DUF3060 domain-containing protein</fullName>
    </recommendedName>
</protein>
<accession>A0A250IA04</accession>
<evidence type="ECO:0000256" key="2">
    <source>
        <dbReference type="SAM" id="SignalP"/>
    </source>
</evidence>
<dbReference type="InterPro" id="IPR021417">
    <property type="entry name" value="DUF3060"/>
</dbReference>
<keyword evidence="4" id="KW-1185">Reference proteome</keyword>
<dbReference type="Proteomes" id="UP000217289">
    <property type="component" value="Chromosome"/>
</dbReference>
<dbReference type="EMBL" id="CP022163">
    <property type="protein sequence ID" value="ATB28699.1"/>
    <property type="molecule type" value="Genomic_DNA"/>
</dbReference>
<sequence>MLKSIRTAAFIMVLGVGATASAWEGIKVGKDGSVKIGAGDTRVDVGSGGDVSVRAPSAQVDADARTSSSRGEAGGSRGSDRQIKLEGLGQKQTVTCEKGAEVLIEGTSNDYSIEGECMHVSVSGTSNKVRVVSVGRVTVEGTSNVVTWEHGLGTAKKPKISTEGVNNKVLQAR</sequence>
<feature type="region of interest" description="Disordered" evidence="1">
    <location>
        <begin position="39"/>
        <end position="82"/>
    </location>
</feature>
<organism evidence="3 4">
    <name type="scientific">Melittangium boletus DSM 14713</name>
    <dbReference type="NCBI Taxonomy" id="1294270"/>
    <lineage>
        <taxon>Bacteria</taxon>
        <taxon>Pseudomonadati</taxon>
        <taxon>Myxococcota</taxon>
        <taxon>Myxococcia</taxon>
        <taxon>Myxococcales</taxon>
        <taxon>Cystobacterineae</taxon>
        <taxon>Archangiaceae</taxon>
        <taxon>Melittangium</taxon>
    </lineage>
</organism>
<dbReference type="Pfam" id="PF11259">
    <property type="entry name" value="DUF3060"/>
    <property type="match status" value="1"/>
</dbReference>
<name>A0A250IA04_9BACT</name>
<evidence type="ECO:0000256" key="1">
    <source>
        <dbReference type="SAM" id="MobiDB-lite"/>
    </source>
</evidence>
<evidence type="ECO:0000313" key="4">
    <source>
        <dbReference type="Proteomes" id="UP000217289"/>
    </source>
</evidence>
<dbReference type="KEGG" id="mbd:MEBOL_002148"/>
<proteinExistence type="predicted"/>
<feature type="chain" id="PRO_5012219532" description="DUF3060 domain-containing protein" evidence="2">
    <location>
        <begin position="23"/>
        <end position="173"/>
    </location>
</feature>
<dbReference type="AlphaFoldDB" id="A0A250IA04"/>